<reference evidence="1" key="1">
    <citation type="submission" date="2018-06" db="EMBL/GenBank/DDBJ databases">
        <authorList>
            <person name="Zhirakovskaya E."/>
        </authorList>
    </citation>
    <scope>NUCLEOTIDE SEQUENCE</scope>
</reference>
<name>A0A3B0W7K4_9ZZZZ</name>
<protein>
    <recommendedName>
        <fullName evidence="2">DUF481 domain-containing protein</fullName>
    </recommendedName>
</protein>
<gene>
    <name evidence="1" type="ORF">MNBD_GAMMA05-811</name>
</gene>
<evidence type="ECO:0000313" key="1">
    <source>
        <dbReference type="EMBL" id="VAW51291.1"/>
    </source>
</evidence>
<organism evidence="1">
    <name type="scientific">hydrothermal vent metagenome</name>
    <dbReference type="NCBI Taxonomy" id="652676"/>
    <lineage>
        <taxon>unclassified sequences</taxon>
        <taxon>metagenomes</taxon>
        <taxon>ecological metagenomes</taxon>
    </lineage>
</organism>
<sequence>MKISCNAIWLVSALLVSGNVLAEDKKEETKSPWTSAVELGFIRTTGNTETQTTALKADVVYEVEKWRHTGHAEGYGTKSEDNAGNSVVSAERYQLSGKSDYKFNEFDYMFGLVELNKDRFSGFEYEHKISAGYGRKIIKQEEMELDLEIGPGVRLFKVDGGESDEESILRLAGKYWWQVSPSSKFTQDVSVDIGEDITSTESITGIQANINSTLALKFTYTIRNKSEVPVNVEKTDTELAMTLVYTF</sequence>
<accession>A0A3B0W7K4</accession>
<dbReference type="AlphaFoldDB" id="A0A3B0W7K4"/>
<dbReference type="EMBL" id="UOFE01000015">
    <property type="protein sequence ID" value="VAW51291.1"/>
    <property type="molecule type" value="Genomic_DNA"/>
</dbReference>
<dbReference type="InterPro" id="IPR007433">
    <property type="entry name" value="DUF481"/>
</dbReference>
<evidence type="ECO:0008006" key="2">
    <source>
        <dbReference type="Google" id="ProtNLM"/>
    </source>
</evidence>
<dbReference type="Pfam" id="PF04338">
    <property type="entry name" value="DUF481"/>
    <property type="match status" value="1"/>
</dbReference>
<proteinExistence type="predicted"/>